<evidence type="ECO:0000313" key="2">
    <source>
        <dbReference type="Proteomes" id="UP000005408"/>
    </source>
</evidence>
<dbReference type="EnsemblMetazoa" id="G31260.1">
    <property type="protein sequence ID" value="G31260.1:cds"/>
    <property type="gene ID" value="G31260"/>
</dbReference>
<sequence>MSLDTFHYPVVPLPTIAGQGRLVKVDELIPSQRVNAQLLGKDHPRKQQCKNERVCGGCQKNGQALGQTECKHYVDPPTTGKW</sequence>
<proteinExistence type="predicted"/>
<name>A0A8W8M6X6_MAGGI</name>
<organism evidence="1 2">
    <name type="scientific">Magallana gigas</name>
    <name type="common">Pacific oyster</name>
    <name type="synonym">Crassostrea gigas</name>
    <dbReference type="NCBI Taxonomy" id="29159"/>
    <lineage>
        <taxon>Eukaryota</taxon>
        <taxon>Metazoa</taxon>
        <taxon>Spiralia</taxon>
        <taxon>Lophotrochozoa</taxon>
        <taxon>Mollusca</taxon>
        <taxon>Bivalvia</taxon>
        <taxon>Autobranchia</taxon>
        <taxon>Pteriomorphia</taxon>
        <taxon>Ostreida</taxon>
        <taxon>Ostreoidea</taxon>
        <taxon>Ostreidae</taxon>
        <taxon>Magallana</taxon>
    </lineage>
</organism>
<dbReference type="Proteomes" id="UP000005408">
    <property type="component" value="Unassembled WGS sequence"/>
</dbReference>
<protein>
    <submittedName>
        <fullName evidence="1">Uncharacterized protein</fullName>
    </submittedName>
</protein>
<dbReference type="AlphaFoldDB" id="A0A8W8M6X6"/>
<keyword evidence="2" id="KW-1185">Reference proteome</keyword>
<reference evidence="1" key="1">
    <citation type="submission" date="2022-08" db="UniProtKB">
        <authorList>
            <consortium name="EnsemblMetazoa"/>
        </authorList>
    </citation>
    <scope>IDENTIFICATION</scope>
    <source>
        <strain evidence="1">05x7-T-G4-1.051#20</strain>
    </source>
</reference>
<accession>A0A8W8M6X6</accession>
<evidence type="ECO:0000313" key="1">
    <source>
        <dbReference type="EnsemblMetazoa" id="G31260.1:cds"/>
    </source>
</evidence>